<evidence type="ECO:0000313" key="3">
    <source>
        <dbReference type="Proteomes" id="UP000275078"/>
    </source>
</evidence>
<dbReference type="AlphaFoldDB" id="A0A3N4IPM2"/>
<gene>
    <name evidence="2" type="ORF">BJ508DRAFT_300502</name>
</gene>
<feature type="compositionally biased region" description="Pro residues" evidence="1">
    <location>
        <begin position="19"/>
        <end position="55"/>
    </location>
</feature>
<accession>A0A3N4IPM2</accession>
<dbReference type="EMBL" id="ML119645">
    <property type="protein sequence ID" value="RPA88132.1"/>
    <property type="molecule type" value="Genomic_DNA"/>
</dbReference>
<organism evidence="2 3">
    <name type="scientific">Ascobolus immersus RN42</name>
    <dbReference type="NCBI Taxonomy" id="1160509"/>
    <lineage>
        <taxon>Eukaryota</taxon>
        <taxon>Fungi</taxon>
        <taxon>Dikarya</taxon>
        <taxon>Ascomycota</taxon>
        <taxon>Pezizomycotina</taxon>
        <taxon>Pezizomycetes</taxon>
        <taxon>Pezizales</taxon>
        <taxon>Ascobolaceae</taxon>
        <taxon>Ascobolus</taxon>
    </lineage>
</organism>
<evidence type="ECO:0000313" key="2">
    <source>
        <dbReference type="EMBL" id="RPA88132.1"/>
    </source>
</evidence>
<name>A0A3N4IPM2_ASCIM</name>
<reference evidence="2 3" key="1">
    <citation type="journal article" date="2018" name="Nat. Ecol. Evol.">
        <title>Pezizomycetes genomes reveal the molecular basis of ectomycorrhizal truffle lifestyle.</title>
        <authorList>
            <person name="Murat C."/>
            <person name="Payen T."/>
            <person name="Noel B."/>
            <person name="Kuo A."/>
            <person name="Morin E."/>
            <person name="Chen J."/>
            <person name="Kohler A."/>
            <person name="Krizsan K."/>
            <person name="Balestrini R."/>
            <person name="Da Silva C."/>
            <person name="Montanini B."/>
            <person name="Hainaut M."/>
            <person name="Levati E."/>
            <person name="Barry K.W."/>
            <person name="Belfiori B."/>
            <person name="Cichocki N."/>
            <person name="Clum A."/>
            <person name="Dockter R.B."/>
            <person name="Fauchery L."/>
            <person name="Guy J."/>
            <person name="Iotti M."/>
            <person name="Le Tacon F."/>
            <person name="Lindquist E.A."/>
            <person name="Lipzen A."/>
            <person name="Malagnac F."/>
            <person name="Mello A."/>
            <person name="Molinier V."/>
            <person name="Miyauchi S."/>
            <person name="Poulain J."/>
            <person name="Riccioni C."/>
            <person name="Rubini A."/>
            <person name="Sitrit Y."/>
            <person name="Splivallo R."/>
            <person name="Traeger S."/>
            <person name="Wang M."/>
            <person name="Zifcakova L."/>
            <person name="Wipf D."/>
            <person name="Zambonelli A."/>
            <person name="Paolocci F."/>
            <person name="Nowrousian M."/>
            <person name="Ottonello S."/>
            <person name="Baldrian P."/>
            <person name="Spatafora J.W."/>
            <person name="Henrissat B."/>
            <person name="Nagy L.G."/>
            <person name="Aury J.M."/>
            <person name="Wincker P."/>
            <person name="Grigoriev I.V."/>
            <person name="Bonfante P."/>
            <person name="Martin F.M."/>
        </authorList>
    </citation>
    <scope>NUCLEOTIDE SEQUENCE [LARGE SCALE GENOMIC DNA]</scope>
    <source>
        <strain evidence="2 3">RN42</strain>
    </source>
</reference>
<dbReference type="Proteomes" id="UP000275078">
    <property type="component" value="Unassembled WGS sequence"/>
</dbReference>
<feature type="region of interest" description="Disordered" evidence="1">
    <location>
        <begin position="1"/>
        <end position="61"/>
    </location>
</feature>
<evidence type="ECO:0000256" key="1">
    <source>
        <dbReference type="SAM" id="MobiDB-lite"/>
    </source>
</evidence>
<sequence length="181" mass="20837">MSANPNIVNNDGPNGLQPLPNPPVGSPVGTPPPPVNGPNGTPPPAQDPNPEPWIPGNPDGFEYRIIGRNDSRAVRKAKREHNNRLNTRRKMHNSSRRHDRWLEFLLLKNPETGRRPTRICPNSWRKVINTRRGTWYRIGDRMGFKHWRRERLGVGSMRAEWCDWHSVLPILTEEEKNEIEA</sequence>
<keyword evidence="3" id="KW-1185">Reference proteome</keyword>
<proteinExistence type="predicted"/>
<protein>
    <submittedName>
        <fullName evidence="2">Uncharacterized protein</fullName>
    </submittedName>
</protein>
<feature type="compositionally biased region" description="Low complexity" evidence="1">
    <location>
        <begin position="9"/>
        <end position="18"/>
    </location>
</feature>